<dbReference type="InterPro" id="IPR002696">
    <property type="entry name" value="Membr_insert_effic_factor_YidD"/>
</dbReference>
<keyword evidence="1" id="KW-1003">Cell membrane</keyword>
<dbReference type="Pfam" id="PF01809">
    <property type="entry name" value="YidD"/>
    <property type="match status" value="1"/>
</dbReference>
<comment type="similarity">
    <text evidence="1">Belongs to the UPF0161 family.</text>
</comment>
<keyword evidence="3" id="KW-1185">Reference proteome</keyword>
<dbReference type="EMBL" id="JACIEW010000002">
    <property type="protein sequence ID" value="MBB4051394.1"/>
    <property type="molecule type" value="Genomic_DNA"/>
</dbReference>
<reference evidence="2 3" key="1">
    <citation type="submission" date="2020-08" db="EMBL/GenBank/DDBJ databases">
        <title>Genomic Encyclopedia of Type Strains, Phase IV (KMG-IV): sequencing the most valuable type-strain genomes for metagenomic binning, comparative biology and taxonomic classification.</title>
        <authorList>
            <person name="Goeker M."/>
        </authorList>
    </citation>
    <scope>NUCLEOTIDE SEQUENCE [LARGE SCALE GENOMIC DNA]</scope>
    <source>
        <strain evidence="2 3">DSM 23447</strain>
    </source>
</reference>
<organism evidence="2 3">
    <name type="scientific">Devosia subaequoris</name>
    <dbReference type="NCBI Taxonomy" id="395930"/>
    <lineage>
        <taxon>Bacteria</taxon>
        <taxon>Pseudomonadati</taxon>
        <taxon>Pseudomonadota</taxon>
        <taxon>Alphaproteobacteria</taxon>
        <taxon>Hyphomicrobiales</taxon>
        <taxon>Devosiaceae</taxon>
        <taxon>Devosia</taxon>
    </lineage>
</organism>
<accession>A0A7W6IKS1</accession>
<keyword evidence="1" id="KW-0472">Membrane</keyword>
<dbReference type="PANTHER" id="PTHR33383">
    <property type="entry name" value="MEMBRANE PROTEIN INSERTION EFFICIENCY FACTOR-RELATED"/>
    <property type="match status" value="1"/>
</dbReference>
<evidence type="ECO:0000313" key="2">
    <source>
        <dbReference type="EMBL" id="MBB4051394.1"/>
    </source>
</evidence>
<comment type="caution">
    <text evidence="2">The sequence shown here is derived from an EMBL/GenBank/DDBJ whole genome shotgun (WGS) entry which is preliminary data.</text>
</comment>
<dbReference type="NCBIfam" id="TIGR00278">
    <property type="entry name" value="membrane protein insertion efficiency factor YidD"/>
    <property type="match status" value="1"/>
</dbReference>
<dbReference type="PANTHER" id="PTHR33383:SF1">
    <property type="entry name" value="MEMBRANE PROTEIN INSERTION EFFICIENCY FACTOR-RELATED"/>
    <property type="match status" value="1"/>
</dbReference>
<dbReference type="GO" id="GO:0005886">
    <property type="term" value="C:plasma membrane"/>
    <property type="evidence" value="ECO:0007669"/>
    <property type="project" value="UniProtKB-SubCell"/>
</dbReference>
<dbReference type="RefSeq" id="WP_183310156.1">
    <property type="nucleotide sequence ID" value="NZ_JACIEW010000002.1"/>
</dbReference>
<proteinExistence type="inferred from homology"/>
<gene>
    <name evidence="2" type="ORF">GGR20_001030</name>
</gene>
<comment type="function">
    <text evidence="1">Could be involved in insertion of integral membrane proteins into the membrane.</text>
</comment>
<evidence type="ECO:0000313" key="3">
    <source>
        <dbReference type="Proteomes" id="UP000547011"/>
    </source>
</evidence>
<comment type="subcellular location">
    <subcellularLocation>
        <location evidence="1">Cell membrane</location>
        <topology evidence="1">Peripheral membrane protein</topology>
        <orientation evidence="1">Cytoplasmic side</orientation>
    </subcellularLocation>
</comment>
<sequence length="112" mass="13039">MDRFIALMWRVIDLPFKVAAVFLIALYRYTLSAFVGRTCRHLPTCSEYTSNAIWKFGFWPGGWMGLARFSRCRPGGTHGYDPVPEALPAEGRWYLPWRYGRWRGDKHDHAQG</sequence>
<evidence type="ECO:0000256" key="1">
    <source>
        <dbReference type="HAMAP-Rule" id="MF_00386"/>
    </source>
</evidence>
<dbReference type="AlphaFoldDB" id="A0A7W6IKS1"/>
<dbReference type="HAMAP" id="MF_00386">
    <property type="entry name" value="UPF0161_YidD"/>
    <property type="match status" value="1"/>
</dbReference>
<dbReference type="Proteomes" id="UP000547011">
    <property type="component" value="Unassembled WGS sequence"/>
</dbReference>
<name>A0A7W6IKS1_9HYPH</name>
<dbReference type="SMART" id="SM01234">
    <property type="entry name" value="Haemolytic"/>
    <property type="match status" value="1"/>
</dbReference>
<protein>
    <recommendedName>
        <fullName evidence="1">Putative membrane protein insertion efficiency factor</fullName>
    </recommendedName>
</protein>